<proteinExistence type="predicted"/>
<organism evidence="3 4">
    <name type="scientific">Ursidibacter maritimus</name>
    <dbReference type="NCBI Taxonomy" id="1331689"/>
    <lineage>
        <taxon>Bacteria</taxon>
        <taxon>Pseudomonadati</taxon>
        <taxon>Pseudomonadota</taxon>
        <taxon>Gammaproteobacteria</taxon>
        <taxon>Pasteurellales</taxon>
        <taxon>Pasteurellaceae</taxon>
        <taxon>Ursidibacter</taxon>
    </lineage>
</organism>
<keyword evidence="1" id="KW-1133">Transmembrane helix</keyword>
<feature type="transmembrane region" description="Helical" evidence="1">
    <location>
        <begin position="37"/>
        <end position="56"/>
    </location>
</feature>
<evidence type="ECO:0000313" key="5">
    <source>
        <dbReference type="Proteomes" id="UP001196379"/>
    </source>
</evidence>
<keyword evidence="5" id="KW-1185">Reference proteome</keyword>
<evidence type="ECO:0008006" key="6">
    <source>
        <dbReference type="Google" id="ProtNLM"/>
    </source>
</evidence>
<feature type="transmembrane region" description="Helical" evidence="1">
    <location>
        <begin position="68"/>
        <end position="90"/>
    </location>
</feature>
<protein>
    <recommendedName>
        <fullName evidence="6">Transmembrane protein</fullName>
    </recommendedName>
</protein>
<evidence type="ECO:0000313" key="2">
    <source>
        <dbReference type="EMBL" id="MBV6531830.1"/>
    </source>
</evidence>
<reference evidence="3 5" key="1">
    <citation type="journal article" date="2021" name="Mol. Ecol.">
        <title>Polar bear-adapted Ursidibacter maritimus are remarkably conserved after generations in captivity.</title>
        <authorList>
            <person name="Espinosa-Gongora C."/>
            <person name="Hansen M.J."/>
            <person name="Bertelsen M.F."/>
            <person name="Bojesen A.M."/>
        </authorList>
    </citation>
    <scope>NUCLEOTIDE SEQUENCE</scope>
    <source>
        <strain evidence="3">Pb43105x</strain>
        <strain evidence="2 5">Pb43106</strain>
    </source>
</reference>
<dbReference type="AlphaFoldDB" id="A0A949T8J2"/>
<name>A0A949T8J2_9PAST</name>
<keyword evidence="1" id="KW-0812">Transmembrane</keyword>
<dbReference type="Proteomes" id="UP000732858">
    <property type="component" value="Unassembled WGS sequence"/>
</dbReference>
<dbReference type="Proteomes" id="UP001196379">
    <property type="component" value="Unassembled WGS sequence"/>
</dbReference>
<sequence length="140" mass="16028">MVNKSILWIFPLITQIIFSLFLPFFSGFNLNELTIGFGYVALLATLPAFVFALFCYSKRLHQRNILQITIFSGGLMFLYTLILFSIYLAIEAPQEPISIWEHSLAVFFYALMFALPSSVYAMVILRLFLPKAIISQKAEK</sequence>
<dbReference type="OrthoDB" id="5678760at2"/>
<feature type="transmembrane region" description="Helical" evidence="1">
    <location>
        <begin position="7"/>
        <end position="25"/>
    </location>
</feature>
<evidence type="ECO:0000256" key="1">
    <source>
        <dbReference type="SAM" id="Phobius"/>
    </source>
</evidence>
<dbReference type="GeneID" id="65549645"/>
<dbReference type="EMBL" id="JABULY010000003">
    <property type="protein sequence ID" value="MBV6531830.1"/>
    <property type="molecule type" value="Genomic_DNA"/>
</dbReference>
<comment type="caution">
    <text evidence="3">The sequence shown here is derived from an EMBL/GenBank/DDBJ whole genome shotgun (WGS) entry which is preliminary data.</text>
</comment>
<accession>A0A949T8J2</accession>
<gene>
    <name evidence="2" type="ORF">HT657_06740</name>
    <name evidence="3" type="ORF">HT672_07710</name>
</gene>
<evidence type="ECO:0000313" key="4">
    <source>
        <dbReference type="Proteomes" id="UP000732858"/>
    </source>
</evidence>
<dbReference type="RefSeq" id="WP_157403708.1">
    <property type="nucleotide sequence ID" value="NZ_JABULY010000003.1"/>
</dbReference>
<feature type="transmembrane region" description="Helical" evidence="1">
    <location>
        <begin position="102"/>
        <end position="129"/>
    </location>
</feature>
<dbReference type="EMBL" id="JABUMC010000016">
    <property type="protein sequence ID" value="MBV6547159.1"/>
    <property type="molecule type" value="Genomic_DNA"/>
</dbReference>
<evidence type="ECO:0000313" key="3">
    <source>
        <dbReference type="EMBL" id="MBV6547159.1"/>
    </source>
</evidence>
<keyword evidence="1" id="KW-0472">Membrane</keyword>